<organism evidence="2 3">
    <name type="scientific">Vigna mungo</name>
    <name type="common">Black gram</name>
    <name type="synonym">Phaseolus mungo</name>
    <dbReference type="NCBI Taxonomy" id="3915"/>
    <lineage>
        <taxon>Eukaryota</taxon>
        <taxon>Viridiplantae</taxon>
        <taxon>Streptophyta</taxon>
        <taxon>Embryophyta</taxon>
        <taxon>Tracheophyta</taxon>
        <taxon>Spermatophyta</taxon>
        <taxon>Magnoliopsida</taxon>
        <taxon>eudicotyledons</taxon>
        <taxon>Gunneridae</taxon>
        <taxon>Pentapetalae</taxon>
        <taxon>rosids</taxon>
        <taxon>fabids</taxon>
        <taxon>Fabales</taxon>
        <taxon>Fabaceae</taxon>
        <taxon>Papilionoideae</taxon>
        <taxon>50 kb inversion clade</taxon>
        <taxon>NPAAA clade</taxon>
        <taxon>indigoferoid/millettioid clade</taxon>
        <taxon>Phaseoleae</taxon>
        <taxon>Vigna</taxon>
    </lineage>
</organism>
<feature type="region of interest" description="Disordered" evidence="1">
    <location>
        <begin position="188"/>
        <end position="207"/>
    </location>
</feature>
<evidence type="ECO:0000313" key="2">
    <source>
        <dbReference type="EMBL" id="WVZ20174.1"/>
    </source>
</evidence>
<sequence length="265" mass="29997">MTSIEASPSSFSKKAKSSAFLIKGLKISGPALFPLPLINAKASLNNRENTNPDKVPASAPAKNPRIHPRSFLLVCLCLRWLGEGPGADAGETLEPWEFLLLGTGAGEGASPSSERKRLERTGSDEEWREGSRKLLPEKLNWRRLRKERTEEGTLPVKRLSATERVSRLGKYLRKLRLPENWLEDMSNARRRVREESSEGTSPEKRLLERSRISSLRQSTIWGGRRSTRWLSERRSCLSSVRRPIAGDKTPLRCFDLKTNLVIRRT</sequence>
<evidence type="ECO:0000256" key="1">
    <source>
        <dbReference type="SAM" id="MobiDB-lite"/>
    </source>
</evidence>
<keyword evidence="3" id="KW-1185">Reference proteome</keyword>
<accession>A0AAQ3P1R1</accession>
<gene>
    <name evidence="2" type="ORF">V8G54_007496</name>
</gene>
<feature type="compositionally biased region" description="Basic and acidic residues" evidence="1">
    <location>
        <begin position="113"/>
        <end position="129"/>
    </location>
</feature>
<dbReference type="Proteomes" id="UP001374535">
    <property type="component" value="Chromosome 2"/>
</dbReference>
<dbReference type="AlphaFoldDB" id="A0AAQ3P1R1"/>
<protein>
    <submittedName>
        <fullName evidence="2">Uncharacterized protein</fullName>
    </submittedName>
</protein>
<proteinExistence type="predicted"/>
<dbReference type="EMBL" id="CP144699">
    <property type="protein sequence ID" value="WVZ20174.1"/>
    <property type="molecule type" value="Genomic_DNA"/>
</dbReference>
<evidence type="ECO:0000313" key="3">
    <source>
        <dbReference type="Proteomes" id="UP001374535"/>
    </source>
</evidence>
<feature type="region of interest" description="Disordered" evidence="1">
    <location>
        <begin position="105"/>
        <end position="129"/>
    </location>
</feature>
<name>A0AAQ3P1R1_VIGMU</name>
<feature type="compositionally biased region" description="Basic and acidic residues" evidence="1">
    <location>
        <begin position="192"/>
        <end position="207"/>
    </location>
</feature>
<reference evidence="2 3" key="1">
    <citation type="journal article" date="2023" name="Life. Sci Alliance">
        <title>Evolutionary insights into 3D genome organization and epigenetic landscape of Vigna mungo.</title>
        <authorList>
            <person name="Junaid A."/>
            <person name="Singh B."/>
            <person name="Bhatia S."/>
        </authorList>
    </citation>
    <scope>NUCLEOTIDE SEQUENCE [LARGE SCALE GENOMIC DNA]</scope>
    <source>
        <strain evidence="2">Urdbean</strain>
    </source>
</reference>